<reference evidence="6" key="2">
    <citation type="journal article" date="2014" name="Int. J. Syst. Evol. Microbiol.">
        <title>Complete genome sequence of Corynebacterium casei LMG S-19264T (=DSM 44701T), isolated from a smear-ripened cheese.</title>
        <authorList>
            <consortium name="US DOE Joint Genome Institute (JGI-PGF)"/>
            <person name="Walter F."/>
            <person name="Albersmeier A."/>
            <person name="Kalinowski J."/>
            <person name="Ruckert C."/>
        </authorList>
    </citation>
    <scope>NUCLEOTIDE SEQUENCE</scope>
    <source>
        <strain evidence="6">CGMCC 1.8885</strain>
    </source>
</reference>
<feature type="short sequence motif" description="Important for interaction with partner proteins" evidence="2">
    <location>
        <begin position="299"/>
        <end position="304"/>
    </location>
</feature>
<dbReference type="PANTHER" id="PTHR10302">
    <property type="entry name" value="SINGLE-STRANDED DNA-BINDING PROTEIN"/>
    <property type="match status" value="1"/>
</dbReference>
<dbReference type="Gene3D" id="2.40.50.140">
    <property type="entry name" value="Nucleic acid-binding proteins"/>
    <property type="match status" value="2"/>
</dbReference>
<dbReference type="STRING" id="1288484.GCA_000348665_02349"/>
<accession>A0A345IJ00</accession>
<evidence type="ECO:0000313" key="5">
    <source>
        <dbReference type="EMBL" id="AXG99672.1"/>
    </source>
</evidence>
<reference evidence="6" key="5">
    <citation type="submission" date="2023-08" db="EMBL/GenBank/DDBJ databases">
        <authorList>
            <person name="Sun Q."/>
            <person name="Zhou Y."/>
        </authorList>
    </citation>
    <scope>NUCLEOTIDE SEQUENCE</scope>
    <source>
        <strain evidence="7">CGMCC 1.8884</strain>
        <strain evidence="6">CGMCC 1.8885</strain>
    </source>
</reference>
<dbReference type="GO" id="GO:0006281">
    <property type="term" value="P:DNA repair"/>
    <property type="evidence" value="ECO:0007669"/>
    <property type="project" value="UniProtKB-UniRule"/>
</dbReference>
<dbReference type="EMBL" id="CP031158">
    <property type="protein sequence ID" value="AXG99672.1"/>
    <property type="molecule type" value="Genomic_DNA"/>
</dbReference>
<dbReference type="RefSeq" id="WP_025568063.1">
    <property type="nucleotide sequence ID" value="NZ_BMLZ01000048.1"/>
</dbReference>
<dbReference type="GO" id="GO:0006310">
    <property type="term" value="P:DNA recombination"/>
    <property type="evidence" value="ECO:0007669"/>
    <property type="project" value="UniProtKB-UniRule"/>
</dbReference>
<feature type="compositionally biased region" description="Low complexity" evidence="4">
    <location>
        <begin position="232"/>
        <end position="260"/>
    </location>
</feature>
<dbReference type="InterPro" id="IPR000424">
    <property type="entry name" value="Primosome_PriB/ssb"/>
</dbReference>
<keyword evidence="2" id="KW-0233">DNA recombination</keyword>
<dbReference type="AlphaFoldDB" id="A0A345IJ00"/>
<evidence type="ECO:0000256" key="2">
    <source>
        <dbReference type="HAMAP-Rule" id="MF_00984"/>
    </source>
</evidence>
<sequence length="304" mass="32907">MARGMNHVFLIGALARDPELRYTGSGMAVFEATVAGEDRIVGNDGRERNLPWYHRVSILGKPAEWQAERNLKGGDAVMVEGTLEFRQWEAPEGGKRSAVNVKALRMEQLGTQPELVQDAGGGVRMSGAMNEVMVIGNVTRDPEIRYTPAGDAVLSLSVAVNEQYQDRQGQRQEKVHYIDATLWRDLAENMKELRRGDPVMIMGRLVNEGWTDKDGNKRNSTRVEATRVEALSRGAGQANASGSAATPAAPRTQTASSAARPQAGGYGNSQGQPSRAANTGSRSGGLDIDQGLDDFPPEDDDLPF</sequence>
<dbReference type="EMBL" id="BMLZ01000048">
    <property type="protein sequence ID" value="GGP31037.1"/>
    <property type="molecule type" value="Genomic_DNA"/>
</dbReference>
<dbReference type="PROSITE" id="PS50935">
    <property type="entry name" value="SSB"/>
    <property type="match status" value="2"/>
</dbReference>
<dbReference type="Proteomes" id="UP000652720">
    <property type="component" value="Unassembled WGS sequence"/>
</dbReference>
<keyword evidence="2" id="KW-0234">DNA repair</keyword>
<reference evidence="7" key="1">
    <citation type="journal article" date="2014" name="Int. J. Syst. Evol. Microbiol.">
        <title>Complete genome of a new Firmicutes species belonging to the dominant human colonic microbiota ('Ruminococcus bicirculans') reveals two chromosomes and a selective capacity to utilize plant glucans.</title>
        <authorList>
            <consortium name="NISC Comparative Sequencing Program"/>
            <person name="Wegmann U."/>
            <person name="Louis P."/>
            <person name="Goesmann A."/>
            <person name="Henrissat B."/>
            <person name="Duncan S.H."/>
            <person name="Flint H.J."/>
        </authorList>
    </citation>
    <scope>NUCLEOTIDE SEQUENCE</scope>
    <source>
        <strain evidence="7">CGMCC 1.8884</strain>
    </source>
</reference>
<gene>
    <name evidence="5" type="primary">ssb</name>
    <name evidence="5" type="ORF">DVJ83_11650</name>
    <name evidence="7" type="ORF">GCM10008021_26880</name>
    <name evidence="6" type="ORF">GCM10010914_27650</name>
</gene>
<dbReference type="SUPFAM" id="SSF50249">
    <property type="entry name" value="Nucleic acid-binding proteins"/>
    <property type="match status" value="2"/>
</dbReference>
<evidence type="ECO:0000256" key="3">
    <source>
        <dbReference type="RuleBase" id="RU000524"/>
    </source>
</evidence>
<reference evidence="9" key="4">
    <citation type="journal article" date="2019" name="Int. J. Syst. Evol. Microbiol.">
        <title>The Global Catalogue of Microorganisms (GCM) 10K type strain sequencing project: providing services to taxonomists for standard genome sequencing and annotation.</title>
        <authorList>
            <consortium name="The Broad Institute Genomics Platform"/>
            <consortium name="The Broad Institute Genome Sequencing Center for Infectious Disease"/>
            <person name="Wu L."/>
            <person name="Ma J."/>
        </authorList>
    </citation>
    <scope>NUCLEOTIDE SEQUENCE [LARGE SCALE GENOMIC DNA]</scope>
    <source>
        <strain evidence="9">CGMCC 1.8884</strain>
    </source>
</reference>
<feature type="compositionally biased region" description="Acidic residues" evidence="4">
    <location>
        <begin position="290"/>
        <end position="304"/>
    </location>
</feature>
<keyword evidence="1 2" id="KW-0238">DNA-binding</keyword>
<dbReference type="CDD" id="cd04496">
    <property type="entry name" value="SSB_OBF"/>
    <property type="match status" value="2"/>
</dbReference>
<dbReference type="Proteomes" id="UP000253744">
    <property type="component" value="Chromosome"/>
</dbReference>
<dbReference type="InterPro" id="IPR011344">
    <property type="entry name" value="ssDNA-bd"/>
</dbReference>
<evidence type="ECO:0000256" key="4">
    <source>
        <dbReference type="SAM" id="MobiDB-lite"/>
    </source>
</evidence>
<comment type="function">
    <text evidence="2">Plays an important role in DNA replication, recombination and repair. Binds to ssDNA and to an array of partner proteins to recruit them to their sites of action during DNA metabolism.</text>
</comment>
<dbReference type="InterPro" id="IPR012340">
    <property type="entry name" value="NA-bd_OB-fold"/>
</dbReference>
<feature type="region of interest" description="Disordered" evidence="4">
    <location>
        <begin position="229"/>
        <end position="304"/>
    </location>
</feature>
<keyword evidence="9" id="KW-1185">Reference proteome</keyword>
<evidence type="ECO:0000313" key="6">
    <source>
        <dbReference type="EMBL" id="GGI91665.1"/>
    </source>
</evidence>
<dbReference type="KEGG" id="dwu:DVJ83_11650"/>
<protein>
    <recommendedName>
        <fullName evidence="2 3">Single-stranded DNA-binding protein</fullName>
        <shortName evidence="2">SSB</shortName>
    </recommendedName>
</protein>
<dbReference type="GO" id="GO:0003697">
    <property type="term" value="F:single-stranded DNA binding"/>
    <property type="evidence" value="ECO:0007669"/>
    <property type="project" value="UniProtKB-UniRule"/>
</dbReference>
<dbReference type="NCBIfam" id="TIGR00621">
    <property type="entry name" value="ssb"/>
    <property type="match status" value="2"/>
</dbReference>
<reference evidence="5 8" key="3">
    <citation type="submission" date="2018-07" db="EMBL/GenBank/DDBJ databases">
        <title>Complete Genome and Methylome Analysis of Deinococcus wulumuqiensis NEB 479.</title>
        <authorList>
            <person name="Fomenkov A."/>
            <person name="Luyten Y."/>
            <person name="Vincze T."/>
            <person name="Anton B.P."/>
            <person name="Clark T."/>
            <person name="Roberts R.J."/>
            <person name="Morgan R.D."/>
        </authorList>
    </citation>
    <scope>NUCLEOTIDE SEQUENCE [LARGE SCALE GENOMIC DNA]</scope>
    <source>
        <strain evidence="5 8">NEB 479</strain>
    </source>
</reference>
<evidence type="ECO:0000313" key="9">
    <source>
        <dbReference type="Proteomes" id="UP000630135"/>
    </source>
</evidence>
<evidence type="ECO:0000313" key="7">
    <source>
        <dbReference type="EMBL" id="GGP31037.1"/>
    </source>
</evidence>
<evidence type="ECO:0000256" key="1">
    <source>
        <dbReference type="ARBA" id="ARBA00023125"/>
    </source>
</evidence>
<dbReference type="GO" id="GO:0009295">
    <property type="term" value="C:nucleoid"/>
    <property type="evidence" value="ECO:0007669"/>
    <property type="project" value="TreeGrafter"/>
</dbReference>
<name>A0A345IJ00_9DEIO</name>
<keyword evidence="2" id="KW-0235">DNA replication</keyword>
<evidence type="ECO:0000313" key="8">
    <source>
        <dbReference type="Proteomes" id="UP000253744"/>
    </source>
</evidence>
<dbReference type="EMBL" id="BMMA01000039">
    <property type="protein sequence ID" value="GGI91665.1"/>
    <property type="molecule type" value="Genomic_DNA"/>
</dbReference>
<feature type="compositionally biased region" description="Polar residues" evidence="4">
    <location>
        <begin position="269"/>
        <end position="281"/>
    </location>
</feature>
<dbReference type="GO" id="GO:0006260">
    <property type="term" value="P:DNA replication"/>
    <property type="evidence" value="ECO:0007669"/>
    <property type="project" value="UniProtKB-UniRule"/>
</dbReference>
<dbReference type="GeneID" id="59165785"/>
<dbReference type="PANTHER" id="PTHR10302:SF27">
    <property type="entry name" value="SINGLE-STRANDED DNA-BINDING PROTEIN"/>
    <property type="match status" value="1"/>
</dbReference>
<keyword evidence="2" id="KW-0227">DNA damage</keyword>
<dbReference type="Proteomes" id="UP000630135">
    <property type="component" value="Unassembled WGS sequence"/>
</dbReference>
<dbReference type="HAMAP" id="MF_00984">
    <property type="entry name" value="SSB"/>
    <property type="match status" value="1"/>
</dbReference>
<organism evidence="5 8">
    <name type="scientific">Deinococcus wulumuqiensis</name>
    <dbReference type="NCBI Taxonomy" id="980427"/>
    <lineage>
        <taxon>Bacteria</taxon>
        <taxon>Thermotogati</taxon>
        <taxon>Deinococcota</taxon>
        <taxon>Deinococci</taxon>
        <taxon>Deinococcales</taxon>
        <taxon>Deinococcaceae</taxon>
        <taxon>Deinococcus</taxon>
    </lineage>
</organism>
<comment type="caution">
    <text evidence="2">Lacks conserved residue(s) required for the propagation of feature annotation.</text>
</comment>
<dbReference type="Pfam" id="PF00436">
    <property type="entry name" value="SSB"/>
    <property type="match status" value="2"/>
</dbReference>
<proteinExistence type="inferred from homology"/>